<evidence type="ECO:0000313" key="2">
    <source>
        <dbReference type="EMBL" id="MFD2795449.1"/>
    </source>
</evidence>
<organism evidence="2 3">
    <name type="scientific">Promicromonospora vindobonensis</name>
    <dbReference type="NCBI Taxonomy" id="195748"/>
    <lineage>
        <taxon>Bacteria</taxon>
        <taxon>Bacillati</taxon>
        <taxon>Actinomycetota</taxon>
        <taxon>Actinomycetes</taxon>
        <taxon>Micrococcales</taxon>
        <taxon>Promicromonosporaceae</taxon>
        <taxon>Promicromonospora</taxon>
    </lineage>
</organism>
<dbReference type="Proteomes" id="UP001597479">
    <property type="component" value="Unassembled WGS sequence"/>
</dbReference>
<dbReference type="Pfam" id="PF09234">
    <property type="entry name" value="DUF1963"/>
    <property type="match status" value="1"/>
</dbReference>
<evidence type="ECO:0000313" key="3">
    <source>
        <dbReference type="Proteomes" id="UP001597479"/>
    </source>
</evidence>
<keyword evidence="3" id="KW-1185">Reference proteome</keyword>
<feature type="region of interest" description="Disordered" evidence="1">
    <location>
        <begin position="312"/>
        <end position="341"/>
    </location>
</feature>
<dbReference type="Gene3D" id="2.30.320.10">
    <property type="entry name" value="YwqG-like"/>
    <property type="match status" value="1"/>
</dbReference>
<proteinExistence type="predicted"/>
<evidence type="ECO:0000256" key="1">
    <source>
        <dbReference type="SAM" id="MobiDB-lite"/>
    </source>
</evidence>
<comment type="caution">
    <text evidence="2">The sequence shown here is derived from an EMBL/GenBank/DDBJ whole genome shotgun (WGS) entry which is preliminary data.</text>
</comment>
<sequence length="854" mass="91424">MYQSEREIADPDGGADSSHRVAAAVRDCLAPLKVSHVFEPVVEHVLRGTEPEALARLRTHSVDAGMVAAPVVHRRAEQVAAVADLHPGWTRQAADAARRTVYRTAPADVLARFGQVLHAASGRAPDQGEPSWLLVLADDVVRASGAVDAADAQSVLRRWSPDVVAEVARAGAAPGRTAVHATLSALLYADSRNGAHRRHQLLAGDAGVAFLARHSDALAEVVTGLADHVRRDVAARCARSPEAHAGLAAGLAVDADAGVRASALAALSRLDGPRQVDLLRPHLRTASSDRLPDALARLADLADGVVAIEEALADGDGDRDRDRDRDGDGDGHADGGSEDPERARLLRRAVYRVRVLRSAKAAVRVPPVAAPQDAGLAEELRILAAGSGPDEDRTWHDVVGRLALLPDVRALRDARRAAGTPDADRRTTGLLVTRTTHTGRKIGAALTPQDAERWWPLFAERLDLADEYLDKGDGKRHPDQSAVDTTTMILTILERFPAVPEPLVPRLTSMALAANRHRLSARRVLGDHPGARASALDALSGPDGSTRSSAAEWLAELGEPNVVGPEPGWEFGQGVLHPSARTLPAATLWWLDKFREQALDRGVPADDVDRWLGLARPTLRTAADGGGPVVGRLGSPLLLPPDVETPATVYGPDDRSEYQLIATLDLAAIPPGATDLPFPPDGQVLLFANVELDDVLLPGGAVYVPAGTPVEEREVSLDYEPYGCDSPEDLDGDLRHTGDLRLVPGVSLPSCPLDDETLAGHPFARTLQDVWSEQSDEGGRWQLGGHAYDFDGYGDPARGSAVQEPGEELTRPEDWVVLAQWVGVPMGILYWTITRQDLEARRFDRVVVQLYANP</sequence>
<dbReference type="InterPro" id="IPR015315">
    <property type="entry name" value="DUF1963"/>
</dbReference>
<reference evidence="3" key="1">
    <citation type="journal article" date="2019" name="Int. J. Syst. Evol. Microbiol.">
        <title>The Global Catalogue of Microorganisms (GCM) 10K type strain sequencing project: providing services to taxonomists for standard genome sequencing and annotation.</title>
        <authorList>
            <consortium name="The Broad Institute Genomics Platform"/>
            <consortium name="The Broad Institute Genome Sequencing Center for Infectious Disease"/>
            <person name="Wu L."/>
            <person name="Ma J."/>
        </authorList>
    </citation>
    <scope>NUCLEOTIDE SEQUENCE [LARGE SCALE GENOMIC DNA]</scope>
    <source>
        <strain evidence="3">CCM 7044</strain>
    </source>
</reference>
<protein>
    <submittedName>
        <fullName evidence="2">DUF1963 domain-containing protein</fullName>
    </submittedName>
</protein>
<feature type="compositionally biased region" description="Basic and acidic residues" evidence="1">
    <location>
        <begin position="316"/>
        <end position="341"/>
    </location>
</feature>
<name>A0ABW5VWX4_9MICO</name>
<dbReference type="EMBL" id="JBHUOG010000002">
    <property type="protein sequence ID" value="MFD2795449.1"/>
    <property type="molecule type" value="Genomic_DNA"/>
</dbReference>
<gene>
    <name evidence="2" type="ORF">ACFS27_17965</name>
</gene>
<dbReference type="RefSeq" id="WP_377185533.1">
    <property type="nucleotide sequence ID" value="NZ_JBHUOG010000002.1"/>
</dbReference>
<accession>A0ABW5VWX4</accession>